<dbReference type="GO" id="GO:0007165">
    <property type="term" value="P:signal transduction"/>
    <property type="evidence" value="ECO:0007669"/>
    <property type="project" value="TreeGrafter"/>
</dbReference>
<sequence>MINFKPIISILFILLFICCSEPTPKEYLITSLEIMQNNSIHKNSIDWKELRNDSFKQLESKKTLEEVYPIIEQALEKLGTHHSFFHSPEKLAGIYDEKKTLPEIESRIISSETAYIKIPGFLGNESLTKKFAIKIQSTIRKLDDPNVNNWIIDLTSNWGGNMWPMYLGLAPILKEGVSGYFVSPENKFLEWNFSHDAVYEGDEKMLEISNSYYLRNKNPKIAVLISRNTASSGEAIAIMFKDFPNTKLIGEFSYGVTTGNTIYDLSDGARIVLTTAIFADRKKIIYGGQITPDIFSQNPVDQAVALLNKKEE</sequence>
<evidence type="ECO:0000313" key="3">
    <source>
        <dbReference type="Proteomes" id="UP000199109"/>
    </source>
</evidence>
<dbReference type="InterPro" id="IPR029045">
    <property type="entry name" value="ClpP/crotonase-like_dom_sf"/>
</dbReference>
<dbReference type="SUPFAM" id="SSF52096">
    <property type="entry name" value="ClpP/crotonase"/>
    <property type="match status" value="1"/>
</dbReference>
<dbReference type="STRING" id="641691.SAMN05421636_1203"/>
<reference evidence="2 3" key="1">
    <citation type="submission" date="2016-10" db="EMBL/GenBank/DDBJ databases">
        <authorList>
            <person name="de Groot N.N."/>
        </authorList>
    </citation>
    <scope>NUCLEOTIDE SEQUENCE [LARGE SCALE GENOMIC DNA]</scope>
    <source>
        <strain evidence="2 3">DSM 23421</strain>
    </source>
</reference>
<dbReference type="OrthoDB" id="7314861at2"/>
<gene>
    <name evidence="2" type="ORF">SAMN05421636_1203</name>
</gene>
<dbReference type="Proteomes" id="UP000199109">
    <property type="component" value="Unassembled WGS sequence"/>
</dbReference>
<proteinExistence type="predicted"/>
<dbReference type="PANTHER" id="PTHR32060">
    <property type="entry name" value="TAIL-SPECIFIC PROTEASE"/>
    <property type="match status" value="1"/>
</dbReference>
<dbReference type="EMBL" id="FNAO01000020">
    <property type="protein sequence ID" value="SDF21346.1"/>
    <property type="molecule type" value="Genomic_DNA"/>
</dbReference>
<dbReference type="RefSeq" id="WP_091874327.1">
    <property type="nucleotide sequence ID" value="NZ_FNAO01000020.1"/>
</dbReference>
<protein>
    <submittedName>
        <fullName evidence="2">Peptidase family S41</fullName>
    </submittedName>
</protein>
<name>A0A1G7J8Z2_9FLAO</name>
<dbReference type="AlphaFoldDB" id="A0A1G7J8Z2"/>
<dbReference type="PANTHER" id="PTHR32060:SF30">
    <property type="entry name" value="CARBOXY-TERMINAL PROCESSING PROTEASE CTPA"/>
    <property type="match status" value="1"/>
</dbReference>
<keyword evidence="3" id="KW-1185">Reference proteome</keyword>
<feature type="domain" description="Tail specific protease" evidence="1">
    <location>
        <begin position="87"/>
        <end position="297"/>
    </location>
</feature>
<dbReference type="SMART" id="SM00245">
    <property type="entry name" value="TSPc"/>
    <property type="match status" value="1"/>
</dbReference>
<dbReference type="CDD" id="cd06567">
    <property type="entry name" value="Peptidase_S41"/>
    <property type="match status" value="1"/>
</dbReference>
<dbReference type="GO" id="GO:0008236">
    <property type="term" value="F:serine-type peptidase activity"/>
    <property type="evidence" value="ECO:0007669"/>
    <property type="project" value="InterPro"/>
</dbReference>
<accession>A0A1G7J8Z2</accession>
<organism evidence="2 3">
    <name type="scientific">Pricia antarctica</name>
    <dbReference type="NCBI Taxonomy" id="641691"/>
    <lineage>
        <taxon>Bacteria</taxon>
        <taxon>Pseudomonadati</taxon>
        <taxon>Bacteroidota</taxon>
        <taxon>Flavobacteriia</taxon>
        <taxon>Flavobacteriales</taxon>
        <taxon>Flavobacteriaceae</taxon>
        <taxon>Pricia</taxon>
    </lineage>
</organism>
<dbReference type="GO" id="GO:0006508">
    <property type="term" value="P:proteolysis"/>
    <property type="evidence" value="ECO:0007669"/>
    <property type="project" value="InterPro"/>
</dbReference>
<evidence type="ECO:0000313" key="2">
    <source>
        <dbReference type="EMBL" id="SDF21346.1"/>
    </source>
</evidence>
<dbReference type="InterPro" id="IPR005151">
    <property type="entry name" value="Tail-specific_protease"/>
</dbReference>
<evidence type="ECO:0000259" key="1">
    <source>
        <dbReference type="SMART" id="SM00245"/>
    </source>
</evidence>
<dbReference type="GO" id="GO:0004175">
    <property type="term" value="F:endopeptidase activity"/>
    <property type="evidence" value="ECO:0007669"/>
    <property type="project" value="TreeGrafter"/>
</dbReference>
<dbReference type="Gene3D" id="3.90.226.10">
    <property type="entry name" value="2-enoyl-CoA Hydratase, Chain A, domain 1"/>
    <property type="match status" value="1"/>
</dbReference>
<dbReference type="Pfam" id="PF03572">
    <property type="entry name" value="Peptidase_S41"/>
    <property type="match status" value="1"/>
</dbReference>
<dbReference type="GO" id="GO:0030288">
    <property type="term" value="C:outer membrane-bounded periplasmic space"/>
    <property type="evidence" value="ECO:0007669"/>
    <property type="project" value="TreeGrafter"/>
</dbReference>